<evidence type="ECO:0000256" key="6">
    <source>
        <dbReference type="ARBA" id="ARBA00022989"/>
    </source>
</evidence>
<comment type="caution">
    <text evidence="9">The sequence shown here is derived from an EMBL/GenBank/DDBJ whole genome shotgun (WGS) entry which is preliminary data.</text>
</comment>
<feature type="transmembrane region" description="Helical" evidence="8">
    <location>
        <begin position="190"/>
        <end position="210"/>
    </location>
</feature>
<keyword evidence="3" id="KW-0813">Transport</keyword>
<name>A0A7Y0L0S9_9FIRM</name>
<dbReference type="AlphaFoldDB" id="A0A7Y0L0S9"/>
<dbReference type="PANTHER" id="PTHR34975:SF2">
    <property type="entry name" value="SPORE GERMINATION PROTEIN A2"/>
    <property type="match status" value="1"/>
</dbReference>
<evidence type="ECO:0000256" key="5">
    <source>
        <dbReference type="ARBA" id="ARBA00022692"/>
    </source>
</evidence>
<keyword evidence="4" id="KW-0309">Germination</keyword>
<keyword evidence="7 8" id="KW-0472">Membrane</keyword>
<gene>
    <name evidence="9" type="ORF">HIJ39_02390</name>
</gene>
<feature type="transmembrane region" description="Helical" evidence="8">
    <location>
        <begin position="121"/>
        <end position="144"/>
    </location>
</feature>
<sequence>MAKQKLRRISAGQFATMMTAAYTGLGIFYFPREAVSSAGREGLYAFWLDGLIAFALMRLIFRTNRVAPNETLSGFASSLLSKPVGYLIGVYTIVYHLALVIAATVLFSMVLGNVFLPSTPIWAIDGALTLTAITMAWSGAAALARTLQASYIPLLVLTVLSISLAAVSIRHPTLLMPSGDISILPILKGAYRQFLIFIGFQLSVTLYPFVREGDQKKAERYSYYALFGIILALTMQYEVIVGVFGPTMTSQLRWPLASAYRIISISGFYISKLGTLLIVLWTIVVTAFVSVRLWCLAHDLSVFLKSFVSIRYTLGLIIMGGLAFWGEILFPNAQVTNIWTERWLIPFGVGYLVGIPLLVLTVAAIRKEKTLHLKTMPEKGKEL</sequence>
<feature type="transmembrane region" description="Helical" evidence="8">
    <location>
        <begin position="265"/>
        <end position="291"/>
    </location>
</feature>
<evidence type="ECO:0000256" key="7">
    <source>
        <dbReference type="ARBA" id="ARBA00023136"/>
    </source>
</evidence>
<reference evidence="9 10" key="1">
    <citation type="submission" date="2020-04" db="EMBL/GenBank/DDBJ databases">
        <authorList>
            <person name="Zhang R."/>
            <person name="Schippers A."/>
        </authorList>
    </citation>
    <scope>NUCLEOTIDE SEQUENCE [LARGE SCALE GENOMIC DNA]</scope>
    <source>
        <strain evidence="9 10">DSM 109850</strain>
    </source>
</reference>
<comment type="subcellular location">
    <subcellularLocation>
        <location evidence="1">Membrane</location>
        <topology evidence="1">Multi-pass membrane protein</topology>
    </subcellularLocation>
</comment>
<dbReference type="GO" id="GO:0009847">
    <property type="term" value="P:spore germination"/>
    <property type="evidence" value="ECO:0007669"/>
    <property type="project" value="InterPro"/>
</dbReference>
<dbReference type="PANTHER" id="PTHR34975">
    <property type="entry name" value="SPORE GERMINATION PROTEIN A2"/>
    <property type="match status" value="1"/>
</dbReference>
<keyword evidence="6 8" id="KW-1133">Transmembrane helix</keyword>
<keyword evidence="5 8" id="KW-0812">Transmembrane</keyword>
<evidence type="ECO:0000256" key="3">
    <source>
        <dbReference type="ARBA" id="ARBA00022448"/>
    </source>
</evidence>
<dbReference type="EMBL" id="JABBVZ010000005">
    <property type="protein sequence ID" value="NMP21209.1"/>
    <property type="molecule type" value="Genomic_DNA"/>
</dbReference>
<dbReference type="Proteomes" id="UP000533476">
    <property type="component" value="Unassembled WGS sequence"/>
</dbReference>
<dbReference type="Pfam" id="PF03845">
    <property type="entry name" value="Spore_permease"/>
    <property type="match status" value="1"/>
</dbReference>
<feature type="transmembrane region" description="Helical" evidence="8">
    <location>
        <begin position="12"/>
        <end position="30"/>
    </location>
</feature>
<evidence type="ECO:0000256" key="8">
    <source>
        <dbReference type="SAM" id="Phobius"/>
    </source>
</evidence>
<protein>
    <submittedName>
        <fullName evidence="9">GerAB/ArcD/ProY family transporter</fullName>
    </submittedName>
</protein>
<feature type="transmembrane region" description="Helical" evidence="8">
    <location>
        <begin position="42"/>
        <end position="61"/>
    </location>
</feature>
<evidence type="ECO:0000256" key="2">
    <source>
        <dbReference type="ARBA" id="ARBA00007998"/>
    </source>
</evidence>
<feature type="transmembrane region" description="Helical" evidence="8">
    <location>
        <begin position="312"/>
        <end position="331"/>
    </location>
</feature>
<keyword evidence="10" id="KW-1185">Reference proteome</keyword>
<organism evidence="9 10">
    <name type="scientific">Sulfobacillus harzensis</name>
    <dbReference type="NCBI Taxonomy" id="2729629"/>
    <lineage>
        <taxon>Bacteria</taxon>
        <taxon>Bacillati</taxon>
        <taxon>Bacillota</taxon>
        <taxon>Clostridia</taxon>
        <taxon>Eubacteriales</taxon>
        <taxon>Clostridiales Family XVII. Incertae Sedis</taxon>
        <taxon>Sulfobacillus</taxon>
    </lineage>
</organism>
<proteinExistence type="inferred from homology"/>
<accession>A0A7Y0L0S9</accession>
<evidence type="ECO:0000256" key="1">
    <source>
        <dbReference type="ARBA" id="ARBA00004141"/>
    </source>
</evidence>
<evidence type="ECO:0000313" key="10">
    <source>
        <dbReference type="Proteomes" id="UP000533476"/>
    </source>
</evidence>
<dbReference type="InterPro" id="IPR004761">
    <property type="entry name" value="Spore_GerAB"/>
</dbReference>
<feature type="transmembrane region" description="Helical" evidence="8">
    <location>
        <begin position="151"/>
        <end position="170"/>
    </location>
</feature>
<dbReference type="RefSeq" id="WP_169096326.1">
    <property type="nucleotide sequence ID" value="NZ_JABBVZ010000005.1"/>
</dbReference>
<feature type="transmembrane region" description="Helical" evidence="8">
    <location>
        <begin position="84"/>
        <end position="109"/>
    </location>
</feature>
<evidence type="ECO:0000256" key="4">
    <source>
        <dbReference type="ARBA" id="ARBA00022544"/>
    </source>
</evidence>
<feature type="transmembrane region" description="Helical" evidence="8">
    <location>
        <begin position="343"/>
        <end position="365"/>
    </location>
</feature>
<feature type="transmembrane region" description="Helical" evidence="8">
    <location>
        <begin position="222"/>
        <end position="245"/>
    </location>
</feature>
<comment type="similarity">
    <text evidence="2">Belongs to the amino acid-polyamine-organocation (APC) superfamily. Spore germination protein (SGP) (TC 2.A.3.9) family.</text>
</comment>
<dbReference type="GO" id="GO:0016020">
    <property type="term" value="C:membrane"/>
    <property type="evidence" value="ECO:0007669"/>
    <property type="project" value="UniProtKB-SubCell"/>
</dbReference>
<evidence type="ECO:0000313" key="9">
    <source>
        <dbReference type="EMBL" id="NMP21209.1"/>
    </source>
</evidence>